<evidence type="ECO:0000313" key="3">
    <source>
        <dbReference type="Proteomes" id="UP001375240"/>
    </source>
</evidence>
<keyword evidence="3" id="KW-1185">Reference proteome</keyword>
<keyword evidence="1" id="KW-0472">Membrane</keyword>
<proteinExistence type="predicted"/>
<feature type="transmembrane region" description="Helical" evidence="1">
    <location>
        <begin position="12"/>
        <end position="32"/>
    </location>
</feature>
<comment type="caution">
    <text evidence="2">The sequence shown here is derived from an EMBL/GenBank/DDBJ whole genome shotgun (WGS) entry which is preliminary data.</text>
</comment>
<evidence type="ECO:0000256" key="1">
    <source>
        <dbReference type="SAM" id="Phobius"/>
    </source>
</evidence>
<keyword evidence="1" id="KW-0812">Transmembrane</keyword>
<dbReference type="PANTHER" id="PTHR36205">
    <property type="entry name" value="CHROMOSOME 19, WHOLE GENOME SHOTGUN SEQUENCE"/>
    <property type="match status" value="1"/>
</dbReference>
<dbReference type="EMBL" id="JAVHNQ010000008">
    <property type="protein sequence ID" value="KAK6340778.1"/>
    <property type="molecule type" value="Genomic_DNA"/>
</dbReference>
<gene>
    <name evidence="2" type="ORF">TWF696_009098</name>
</gene>
<dbReference type="AlphaFoldDB" id="A0AAV9UE27"/>
<accession>A0AAV9UE27</accession>
<keyword evidence="1" id="KW-1133">Transmembrane helix</keyword>
<dbReference type="InterPro" id="IPR021822">
    <property type="entry name" value="DUF3405"/>
</dbReference>
<organism evidence="2 3">
    <name type="scientific">Orbilia brochopaga</name>
    <dbReference type="NCBI Taxonomy" id="3140254"/>
    <lineage>
        <taxon>Eukaryota</taxon>
        <taxon>Fungi</taxon>
        <taxon>Dikarya</taxon>
        <taxon>Ascomycota</taxon>
        <taxon>Pezizomycotina</taxon>
        <taxon>Orbiliomycetes</taxon>
        <taxon>Orbiliales</taxon>
        <taxon>Orbiliaceae</taxon>
        <taxon>Orbilia</taxon>
    </lineage>
</organism>
<name>A0AAV9UE27_9PEZI</name>
<protein>
    <submittedName>
        <fullName evidence="2">Uncharacterized protein</fullName>
    </submittedName>
</protein>
<evidence type="ECO:0000313" key="2">
    <source>
        <dbReference type="EMBL" id="KAK6340778.1"/>
    </source>
</evidence>
<dbReference type="Pfam" id="PF11885">
    <property type="entry name" value="DUF3405"/>
    <property type="match status" value="2"/>
</dbReference>
<reference evidence="2 3" key="1">
    <citation type="submission" date="2019-10" db="EMBL/GenBank/DDBJ databases">
        <authorList>
            <person name="Palmer J.M."/>
        </authorList>
    </citation>
    <scope>NUCLEOTIDE SEQUENCE [LARGE SCALE GENOMIC DNA]</scope>
    <source>
        <strain evidence="2 3">TWF696</strain>
    </source>
</reference>
<dbReference type="PANTHER" id="PTHR36205:SF2">
    <property type="entry name" value="MAJOR FACILITATOR SUPERFAMILY TRANSPORTER"/>
    <property type="match status" value="1"/>
</dbReference>
<sequence length="436" mass="50852">MQYMYSILRPRSVRLSALIPAVGVLLLLYYLYIRLHVIDSGPDALRQPFSDDQHSAIFEPPVASVQHSVIRGDNAAWTNDRNTNWYSVGRHPNRPECWTYKDRFGVYKDIPPAISTAISTNNDNNVNSSKRAVILRLGSNQRWGPEFTVQTRALVLEAGYVAKYDIVILTHLDMDKERKAKWIQRVPKEFRPLLQTVSTKQVRDWLPSKAITKFKNIFEQNHLVIQMFMAQNPKYEFVYSVESDVRLIGRWDQFLKDVDIEYAYHRSIQGPEDMPVTPDLVTFGSVRRPQNDWLWLDNDCVKYFGGVDNTRHALGAVWGWSRRLTDAMTQANDQDGINCYYEYFAPSLAYKRNFTTFFYQHPLYCPRTSPSERYSMMPEQLGKNDPRLVQYNKAAVGCTYYFVNPHSQPFWEQWYRDPAVCRPPALVHPVKGDFFN</sequence>
<dbReference type="Proteomes" id="UP001375240">
    <property type="component" value="Unassembled WGS sequence"/>
</dbReference>